<dbReference type="GO" id="GO:0009897">
    <property type="term" value="C:external side of plasma membrane"/>
    <property type="evidence" value="ECO:0007669"/>
    <property type="project" value="TreeGrafter"/>
</dbReference>
<reference evidence="5" key="1">
    <citation type="submission" date="2025-08" db="UniProtKB">
        <authorList>
            <consortium name="Ensembl"/>
        </authorList>
    </citation>
    <scope>IDENTIFICATION</scope>
</reference>
<dbReference type="Gene3D" id="2.60.40.10">
    <property type="entry name" value="Immunoglobulins"/>
    <property type="match status" value="1"/>
</dbReference>
<dbReference type="AlphaFoldDB" id="A0A8C6WJ39"/>
<sequence length="85" mass="9893">MEINWDIPVHNFYYGQHQLHLQHESYRNRTTLPDQGISTGDASLQLHKVNVSDEGRYKCYISTVRPDDVKESSVNLKIYGEKQTV</sequence>
<dbReference type="PANTHER" id="PTHR24100">
    <property type="entry name" value="BUTYROPHILIN"/>
    <property type="match status" value="1"/>
</dbReference>
<name>A0A8C6WJ39_9GOBI</name>
<evidence type="ECO:0000256" key="2">
    <source>
        <dbReference type="ARBA" id="ARBA00023136"/>
    </source>
</evidence>
<dbReference type="InterPro" id="IPR013783">
    <property type="entry name" value="Ig-like_fold"/>
</dbReference>
<comment type="subcellular location">
    <subcellularLocation>
        <location evidence="1">Membrane</location>
    </subcellularLocation>
</comment>
<organism evidence="5 6">
    <name type="scientific">Neogobius melanostomus</name>
    <name type="common">round goby</name>
    <dbReference type="NCBI Taxonomy" id="47308"/>
    <lineage>
        <taxon>Eukaryota</taxon>
        <taxon>Metazoa</taxon>
        <taxon>Chordata</taxon>
        <taxon>Craniata</taxon>
        <taxon>Vertebrata</taxon>
        <taxon>Euteleostomi</taxon>
        <taxon>Actinopterygii</taxon>
        <taxon>Neopterygii</taxon>
        <taxon>Teleostei</taxon>
        <taxon>Neoteleostei</taxon>
        <taxon>Acanthomorphata</taxon>
        <taxon>Gobiaria</taxon>
        <taxon>Gobiiformes</taxon>
        <taxon>Gobioidei</taxon>
        <taxon>Gobiidae</taxon>
        <taxon>Benthophilinae</taxon>
        <taxon>Neogobiini</taxon>
        <taxon>Neogobius</taxon>
    </lineage>
</organism>
<reference evidence="5" key="2">
    <citation type="submission" date="2025-09" db="UniProtKB">
        <authorList>
            <consortium name="Ensembl"/>
        </authorList>
    </citation>
    <scope>IDENTIFICATION</scope>
</reference>
<dbReference type="Pfam" id="PF07686">
    <property type="entry name" value="V-set"/>
    <property type="match status" value="1"/>
</dbReference>
<dbReference type="GO" id="GO:0050852">
    <property type="term" value="P:T cell receptor signaling pathway"/>
    <property type="evidence" value="ECO:0007669"/>
    <property type="project" value="TreeGrafter"/>
</dbReference>
<dbReference type="InterPro" id="IPR050504">
    <property type="entry name" value="IgSF_BTN/MOG"/>
</dbReference>
<proteinExistence type="predicted"/>
<dbReference type="InterPro" id="IPR007110">
    <property type="entry name" value="Ig-like_dom"/>
</dbReference>
<dbReference type="GO" id="GO:0001817">
    <property type="term" value="P:regulation of cytokine production"/>
    <property type="evidence" value="ECO:0007669"/>
    <property type="project" value="TreeGrafter"/>
</dbReference>
<accession>A0A8C6WJ39</accession>
<keyword evidence="3" id="KW-0393">Immunoglobulin domain</keyword>
<evidence type="ECO:0000313" key="6">
    <source>
        <dbReference type="Proteomes" id="UP000694523"/>
    </source>
</evidence>
<feature type="domain" description="Ig-like" evidence="4">
    <location>
        <begin position="1"/>
        <end position="75"/>
    </location>
</feature>
<dbReference type="Ensembl" id="ENSNMLT00000012071.1">
    <property type="protein sequence ID" value="ENSNMLP00000010672.1"/>
    <property type="gene ID" value="ENSNMLG00000007342.1"/>
</dbReference>
<evidence type="ECO:0000256" key="3">
    <source>
        <dbReference type="ARBA" id="ARBA00023319"/>
    </source>
</evidence>
<evidence type="ECO:0000313" key="5">
    <source>
        <dbReference type="Ensembl" id="ENSNMLP00000010672.1"/>
    </source>
</evidence>
<dbReference type="PROSITE" id="PS50835">
    <property type="entry name" value="IG_LIKE"/>
    <property type="match status" value="1"/>
</dbReference>
<evidence type="ECO:0000259" key="4">
    <source>
        <dbReference type="PROSITE" id="PS50835"/>
    </source>
</evidence>
<keyword evidence="2" id="KW-0472">Membrane</keyword>
<dbReference type="InterPro" id="IPR036179">
    <property type="entry name" value="Ig-like_dom_sf"/>
</dbReference>
<evidence type="ECO:0000256" key="1">
    <source>
        <dbReference type="ARBA" id="ARBA00004370"/>
    </source>
</evidence>
<dbReference type="InterPro" id="IPR013106">
    <property type="entry name" value="Ig_V-set"/>
</dbReference>
<dbReference type="SUPFAM" id="SSF48726">
    <property type="entry name" value="Immunoglobulin"/>
    <property type="match status" value="1"/>
</dbReference>
<protein>
    <recommendedName>
        <fullName evidence="4">Ig-like domain-containing protein</fullName>
    </recommendedName>
</protein>
<dbReference type="PANTHER" id="PTHR24100:SF149">
    <property type="entry name" value="BG-LIKE ANTIGEN 1-RELATED"/>
    <property type="match status" value="1"/>
</dbReference>
<keyword evidence="6" id="KW-1185">Reference proteome</keyword>
<dbReference type="Proteomes" id="UP000694523">
    <property type="component" value="Unplaced"/>
</dbReference>
<dbReference type="GO" id="GO:0005102">
    <property type="term" value="F:signaling receptor binding"/>
    <property type="evidence" value="ECO:0007669"/>
    <property type="project" value="TreeGrafter"/>
</dbReference>